<dbReference type="Pfam" id="PF00512">
    <property type="entry name" value="HisKA"/>
    <property type="match status" value="1"/>
</dbReference>
<dbReference type="InterPro" id="IPR004358">
    <property type="entry name" value="Sig_transdc_His_kin-like_C"/>
</dbReference>
<dbReference type="PRINTS" id="PR00344">
    <property type="entry name" value="BCTRLSENSOR"/>
</dbReference>
<evidence type="ECO:0000259" key="10">
    <source>
        <dbReference type="PROSITE" id="PS50885"/>
    </source>
</evidence>
<dbReference type="Proteomes" id="UP000295184">
    <property type="component" value="Unassembled WGS sequence"/>
</dbReference>
<evidence type="ECO:0000256" key="2">
    <source>
        <dbReference type="ARBA" id="ARBA00004370"/>
    </source>
</evidence>
<keyword evidence="8" id="KW-1133">Transmembrane helix</keyword>
<keyword evidence="8" id="KW-0472">Membrane</keyword>
<dbReference type="Gene3D" id="3.30.565.10">
    <property type="entry name" value="Histidine kinase-like ATPase, C-terminal domain"/>
    <property type="match status" value="1"/>
</dbReference>
<feature type="transmembrane region" description="Helical" evidence="8">
    <location>
        <begin position="12"/>
        <end position="34"/>
    </location>
</feature>
<dbReference type="SUPFAM" id="SSF47384">
    <property type="entry name" value="Homodimeric domain of signal transducing histidine kinase"/>
    <property type="match status" value="1"/>
</dbReference>
<dbReference type="GeneID" id="97380449"/>
<evidence type="ECO:0000256" key="5">
    <source>
        <dbReference type="ARBA" id="ARBA00022679"/>
    </source>
</evidence>
<feature type="domain" description="Histidine kinase" evidence="9">
    <location>
        <begin position="289"/>
        <end position="508"/>
    </location>
</feature>
<evidence type="ECO:0000256" key="1">
    <source>
        <dbReference type="ARBA" id="ARBA00000085"/>
    </source>
</evidence>
<dbReference type="EC" id="2.7.13.3" evidence="3"/>
<evidence type="ECO:0000256" key="4">
    <source>
        <dbReference type="ARBA" id="ARBA00022553"/>
    </source>
</evidence>
<dbReference type="Pfam" id="PF02518">
    <property type="entry name" value="HATPase_c"/>
    <property type="match status" value="1"/>
</dbReference>
<dbReference type="SMART" id="SM00304">
    <property type="entry name" value="HAMP"/>
    <property type="match status" value="1"/>
</dbReference>
<dbReference type="Pfam" id="PF00672">
    <property type="entry name" value="HAMP"/>
    <property type="match status" value="1"/>
</dbReference>
<dbReference type="Gene3D" id="6.10.340.10">
    <property type="match status" value="1"/>
</dbReference>
<gene>
    <name evidence="11" type="ORF">EDD77_103127</name>
</gene>
<dbReference type="PROSITE" id="PS50109">
    <property type="entry name" value="HIS_KIN"/>
    <property type="match status" value="1"/>
</dbReference>
<dbReference type="InterPro" id="IPR036890">
    <property type="entry name" value="HATPase_C_sf"/>
</dbReference>
<dbReference type="SMART" id="SM00388">
    <property type="entry name" value="HisKA"/>
    <property type="match status" value="1"/>
</dbReference>
<reference evidence="11 12" key="1">
    <citation type="submission" date="2019-03" db="EMBL/GenBank/DDBJ databases">
        <title>Genomic Encyclopedia of Type Strains, Phase IV (KMG-IV): sequencing the most valuable type-strain genomes for metagenomic binning, comparative biology and taxonomic classification.</title>
        <authorList>
            <person name="Goeker M."/>
        </authorList>
    </citation>
    <scope>NUCLEOTIDE SEQUENCE [LARGE SCALE GENOMIC DNA]</scope>
    <source>
        <strain evidence="11 12">DSM 100451</strain>
    </source>
</reference>
<dbReference type="InterPro" id="IPR003594">
    <property type="entry name" value="HATPase_dom"/>
</dbReference>
<dbReference type="RefSeq" id="WP_058962764.1">
    <property type="nucleotide sequence ID" value="NZ_CABKVM010000011.1"/>
</dbReference>
<comment type="caution">
    <text evidence="11">The sequence shown here is derived from an EMBL/GenBank/DDBJ whole genome shotgun (WGS) entry which is preliminary data.</text>
</comment>
<evidence type="ECO:0000313" key="12">
    <source>
        <dbReference type="Proteomes" id="UP000295184"/>
    </source>
</evidence>
<dbReference type="EMBL" id="SLUM01000003">
    <property type="protein sequence ID" value="TCL60804.1"/>
    <property type="molecule type" value="Genomic_DNA"/>
</dbReference>
<feature type="transmembrane region" description="Helical" evidence="8">
    <location>
        <begin position="208"/>
        <end position="227"/>
    </location>
</feature>
<keyword evidence="5" id="KW-0808">Transferase</keyword>
<comment type="subcellular location">
    <subcellularLocation>
        <location evidence="2">Membrane</location>
    </subcellularLocation>
</comment>
<accession>A0A4R1R5K3</accession>
<dbReference type="FunFam" id="1.10.287.130:FF:000001">
    <property type="entry name" value="Two-component sensor histidine kinase"/>
    <property type="match status" value="1"/>
</dbReference>
<dbReference type="STRING" id="1650663.GCA_001486665_00233"/>
<keyword evidence="8" id="KW-0812">Transmembrane</keyword>
<dbReference type="AlphaFoldDB" id="A0A4R1R5K3"/>
<name>A0A4R1R5K3_9FIRM</name>
<keyword evidence="6 11" id="KW-0418">Kinase</keyword>
<evidence type="ECO:0000256" key="3">
    <source>
        <dbReference type="ARBA" id="ARBA00012438"/>
    </source>
</evidence>
<comment type="catalytic activity">
    <reaction evidence="1">
        <text>ATP + protein L-histidine = ADP + protein N-phospho-L-histidine.</text>
        <dbReference type="EC" id="2.7.13.3"/>
    </reaction>
</comment>
<dbReference type="OrthoDB" id="9762826at2"/>
<dbReference type="SUPFAM" id="SSF55874">
    <property type="entry name" value="ATPase domain of HSP90 chaperone/DNA topoisomerase II/histidine kinase"/>
    <property type="match status" value="1"/>
</dbReference>
<sequence>MAKTKPHFFSLRYRLMMFLCLASAFVLILVWVFVTHFMQPLYNHYIYKHLLNQVNTVVSIIESSTEPISTRSLPILDAQVSSSFEASLLSAIQSRKLDASNTCFDLADSTLQHVTGFENLYPCLLHEASFTTSINGKTSVWNGSVVESLRATVLSQGFVKKELVVDKNASTRQMAVGRVAKNGDETYSVIFCTSLARIDEAGVVLGQLMPWIFLCLMAFSIVASWLFSRWFTKPLTKLSHATRQLAEGDYSVRVNVPETDEIGLLAADFNHMAGEVSRAAQLQRDLLANVSHDLRTPLTLIKGYAETVRDLTGDNPEKRTAQLDVIVDETDRLSGLVNSVMELSKMSSGTDKPEKVRFDLSQLCEEVAQRYEAVCAQNGYTLKLELPDPETDCTISAGPAMMERVLHNLLGNAMHHIGPDNIFILRVNAPEKGTVRVEVADHGAGIAKEDLPYIFDRYYRSRSDAGKVGTGLGLSITKAILQSHGFRFGVNSTLGEGSCFWFEAKDQG</sequence>
<feature type="domain" description="HAMP" evidence="10">
    <location>
        <begin position="229"/>
        <end position="281"/>
    </location>
</feature>
<evidence type="ECO:0000256" key="8">
    <source>
        <dbReference type="SAM" id="Phobius"/>
    </source>
</evidence>
<dbReference type="CDD" id="cd06225">
    <property type="entry name" value="HAMP"/>
    <property type="match status" value="1"/>
</dbReference>
<dbReference type="InterPro" id="IPR005467">
    <property type="entry name" value="His_kinase_dom"/>
</dbReference>
<organism evidence="11 12">
    <name type="scientific">Allofournierella massiliensis</name>
    <dbReference type="NCBI Taxonomy" id="1650663"/>
    <lineage>
        <taxon>Bacteria</taxon>
        <taxon>Bacillati</taxon>
        <taxon>Bacillota</taxon>
        <taxon>Clostridia</taxon>
        <taxon>Eubacteriales</taxon>
        <taxon>Oscillospiraceae</taxon>
        <taxon>Allofournierella</taxon>
    </lineage>
</organism>
<dbReference type="SMART" id="SM00387">
    <property type="entry name" value="HATPase_c"/>
    <property type="match status" value="1"/>
</dbReference>
<dbReference type="InterPro" id="IPR003660">
    <property type="entry name" value="HAMP_dom"/>
</dbReference>
<dbReference type="CDD" id="cd00082">
    <property type="entry name" value="HisKA"/>
    <property type="match status" value="1"/>
</dbReference>
<dbReference type="PANTHER" id="PTHR43711">
    <property type="entry name" value="TWO-COMPONENT HISTIDINE KINASE"/>
    <property type="match status" value="1"/>
</dbReference>
<keyword evidence="7" id="KW-0902">Two-component regulatory system</keyword>
<evidence type="ECO:0000256" key="6">
    <source>
        <dbReference type="ARBA" id="ARBA00022777"/>
    </source>
</evidence>
<dbReference type="SUPFAM" id="SSF158472">
    <property type="entry name" value="HAMP domain-like"/>
    <property type="match status" value="1"/>
</dbReference>
<dbReference type="InterPro" id="IPR003661">
    <property type="entry name" value="HisK_dim/P_dom"/>
</dbReference>
<dbReference type="PROSITE" id="PS50885">
    <property type="entry name" value="HAMP"/>
    <property type="match status" value="1"/>
</dbReference>
<evidence type="ECO:0000313" key="11">
    <source>
        <dbReference type="EMBL" id="TCL60804.1"/>
    </source>
</evidence>
<keyword evidence="4" id="KW-0597">Phosphoprotein</keyword>
<dbReference type="GO" id="GO:0000155">
    <property type="term" value="F:phosphorelay sensor kinase activity"/>
    <property type="evidence" value="ECO:0007669"/>
    <property type="project" value="InterPro"/>
</dbReference>
<evidence type="ECO:0000256" key="7">
    <source>
        <dbReference type="ARBA" id="ARBA00023012"/>
    </source>
</evidence>
<dbReference type="InterPro" id="IPR050736">
    <property type="entry name" value="Sensor_HK_Regulatory"/>
</dbReference>
<proteinExistence type="predicted"/>
<dbReference type="InterPro" id="IPR036097">
    <property type="entry name" value="HisK_dim/P_sf"/>
</dbReference>
<protein>
    <recommendedName>
        <fullName evidence="3">histidine kinase</fullName>
        <ecNumber evidence="3">2.7.13.3</ecNumber>
    </recommendedName>
</protein>
<evidence type="ECO:0000259" key="9">
    <source>
        <dbReference type="PROSITE" id="PS50109"/>
    </source>
</evidence>
<dbReference type="PANTHER" id="PTHR43711:SF1">
    <property type="entry name" value="HISTIDINE KINASE 1"/>
    <property type="match status" value="1"/>
</dbReference>
<dbReference type="Gene3D" id="1.10.287.130">
    <property type="match status" value="1"/>
</dbReference>
<dbReference type="GO" id="GO:0016020">
    <property type="term" value="C:membrane"/>
    <property type="evidence" value="ECO:0007669"/>
    <property type="project" value="UniProtKB-SubCell"/>
</dbReference>